<dbReference type="EC" id="5.6.2.4" evidence="8"/>
<evidence type="ECO:0000256" key="9">
    <source>
        <dbReference type="ARBA" id="ARBA00044542"/>
    </source>
</evidence>
<dbReference type="Proteomes" id="UP000225706">
    <property type="component" value="Unassembled WGS sequence"/>
</dbReference>
<evidence type="ECO:0000256" key="5">
    <source>
        <dbReference type="ARBA" id="ARBA00023235"/>
    </source>
</evidence>
<dbReference type="InterPro" id="IPR027417">
    <property type="entry name" value="P-loop_NTPase"/>
</dbReference>
<evidence type="ECO:0000313" key="13">
    <source>
        <dbReference type="Proteomes" id="UP000225706"/>
    </source>
</evidence>
<evidence type="ECO:0000259" key="10">
    <source>
        <dbReference type="PROSITE" id="PS51192"/>
    </source>
</evidence>
<feature type="domain" description="Helicase C-terminal" evidence="11">
    <location>
        <begin position="241"/>
        <end position="392"/>
    </location>
</feature>
<keyword evidence="13" id="KW-1185">Reference proteome</keyword>
<proteinExistence type="inferred from homology"/>
<dbReference type="AlphaFoldDB" id="A0A2B4RKX5"/>
<keyword evidence="12" id="KW-0347">Helicase</keyword>
<comment type="catalytic activity">
    <reaction evidence="7">
        <text>Couples ATP hydrolysis with the unwinding of duplex DNA by translocating in the 3'-5' direction.</text>
        <dbReference type="EC" id="5.6.2.4"/>
    </reaction>
</comment>
<evidence type="ECO:0000313" key="12">
    <source>
        <dbReference type="EMBL" id="PFX17449.1"/>
    </source>
</evidence>
<dbReference type="InterPro" id="IPR011545">
    <property type="entry name" value="DEAD/DEAH_box_helicase_dom"/>
</dbReference>
<dbReference type="InterPro" id="IPR014001">
    <property type="entry name" value="Helicase_ATP-bd"/>
</dbReference>
<keyword evidence="3" id="KW-0067">ATP-binding</keyword>
<protein>
    <recommendedName>
        <fullName evidence="8">DNA 3'-5' helicase</fullName>
        <ecNumber evidence="8">5.6.2.4</ecNumber>
    </recommendedName>
    <alternativeName>
        <fullName evidence="9">DNA 3'-5' helicase BLM</fullName>
    </alternativeName>
</protein>
<dbReference type="SMART" id="SM00490">
    <property type="entry name" value="HELICc"/>
    <property type="match status" value="1"/>
</dbReference>
<dbReference type="GO" id="GO:0003677">
    <property type="term" value="F:DNA binding"/>
    <property type="evidence" value="ECO:0007669"/>
    <property type="project" value="UniProtKB-KW"/>
</dbReference>
<dbReference type="GO" id="GO:0000724">
    <property type="term" value="P:double-strand break repair via homologous recombination"/>
    <property type="evidence" value="ECO:0007669"/>
    <property type="project" value="TreeGrafter"/>
</dbReference>
<keyword evidence="2" id="KW-0547">Nucleotide-binding</keyword>
<comment type="caution">
    <text evidence="12">The sequence shown here is derived from an EMBL/GenBank/DDBJ whole genome shotgun (WGS) entry which is preliminary data.</text>
</comment>
<accession>A0A2B4RKX5</accession>
<keyword evidence="6" id="KW-0539">Nucleus</keyword>
<keyword evidence="4" id="KW-0238">DNA-binding</keyword>
<dbReference type="GO" id="GO:0005737">
    <property type="term" value="C:cytoplasm"/>
    <property type="evidence" value="ECO:0007669"/>
    <property type="project" value="TreeGrafter"/>
</dbReference>
<evidence type="ECO:0000256" key="1">
    <source>
        <dbReference type="ARBA" id="ARBA00005446"/>
    </source>
</evidence>
<dbReference type="STRING" id="50429.A0A2B4RKX5"/>
<dbReference type="EMBL" id="LSMT01000473">
    <property type="protein sequence ID" value="PFX17449.1"/>
    <property type="molecule type" value="Genomic_DNA"/>
</dbReference>
<dbReference type="GO" id="GO:0009378">
    <property type="term" value="F:four-way junction helicase activity"/>
    <property type="evidence" value="ECO:0007669"/>
    <property type="project" value="TreeGrafter"/>
</dbReference>
<dbReference type="GO" id="GO:0005634">
    <property type="term" value="C:nucleus"/>
    <property type="evidence" value="ECO:0007669"/>
    <property type="project" value="TreeGrafter"/>
</dbReference>
<dbReference type="Pfam" id="PF00270">
    <property type="entry name" value="DEAD"/>
    <property type="match status" value="1"/>
</dbReference>
<dbReference type="OrthoDB" id="5973611at2759"/>
<evidence type="ECO:0000256" key="8">
    <source>
        <dbReference type="ARBA" id="ARBA00034808"/>
    </source>
</evidence>
<reference evidence="13" key="1">
    <citation type="journal article" date="2017" name="bioRxiv">
        <title>Comparative analysis of the genomes of Stylophora pistillata and Acropora digitifera provides evidence for extensive differences between species of corals.</title>
        <authorList>
            <person name="Voolstra C.R."/>
            <person name="Li Y."/>
            <person name="Liew Y.J."/>
            <person name="Baumgarten S."/>
            <person name="Zoccola D."/>
            <person name="Flot J.-F."/>
            <person name="Tambutte S."/>
            <person name="Allemand D."/>
            <person name="Aranda M."/>
        </authorList>
    </citation>
    <scope>NUCLEOTIDE SEQUENCE [LARGE SCALE GENOMIC DNA]</scope>
</reference>
<dbReference type="GO" id="GO:0043138">
    <property type="term" value="F:3'-5' DNA helicase activity"/>
    <property type="evidence" value="ECO:0007669"/>
    <property type="project" value="UniProtKB-EC"/>
</dbReference>
<evidence type="ECO:0000256" key="7">
    <source>
        <dbReference type="ARBA" id="ARBA00034617"/>
    </source>
</evidence>
<dbReference type="PANTHER" id="PTHR13710">
    <property type="entry name" value="DNA HELICASE RECQ FAMILY MEMBER"/>
    <property type="match status" value="1"/>
</dbReference>
<gene>
    <name evidence="12" type="primary">recQ</name>
    <name evidence="12" type="ORF">AWC38_SpisGene18242</name>
</gene>
<evidence type="ECO:0000259" key="11">
    <source>
        <dbReference type="PROSITE" id="PS51194"/>
    </source>
</evidence>
<dbReference type="PANTHER" id="PTHR13710:SF153">
    <property type="entry name" value="RECQ-LIKE DNA HELICASE BLM"/>
    <property type="match status" value="1"/>
</dbReference>
<dbReference type="PROSITE" id="PS51192">
    <property type="entry name" value="HELICASE_ATP_BIND_1"/>
    <property type="match status" value="1"/>
</dbReference>
<dbReference type="SMART" id="SM00487">
    <property type="entry name" value="DEXDc"/>
    <property type="match status" value="1"/>
</dbReference>
<dbReference type="InterPro" id="IPR001650">
    <property type="entry name" value="Helicase_C-like"/>
</dbReference>
<evidence type="ECO:0000256" key="6">
    <source>
        <dbReference type="ARBA" id="ARBA00023242"/>
    </source>
</evidence>
<dbReference type="PROSITE" id="PS51194">
    <property type="entry name" value="HELICASE_CTER"/>
    <property type="match status" value="1"/>
</dbReference>
<dbReference type="Gene3D" id="3.40.50.300">
    <property type="entry name" value="P-loop containing nucleotide triphosphate hydrolases"/>
    <property type="match status" value="2"/>
</dbReference>
<sequence>MASFEEAFDIVSNTFRIPSLNTQQKTGIRKIVEERKDVFVNLLTGFGKSLLYQALPLVFDLTSQEPGHIVVVVSPLVSLMNDQVSHLKELGLKAPNISSLENGERTRVESGEYPLVYGSPEAWLKNERWRFMLTNSVYSKKLCAIAVDEAHVVRQWGTSQDNKMAAFRESYSKLYELRSLAPNVPVVALTATATKLTRDTVFNLLNMKNAVEIKESPNKLNVAYVVQYMDKDMELEFYFGWLTDELKQSQEKTERTIIYCQTIRQCGLLYATIKALLGEYMFIGNDSKHVLVEMLHSCTPEANKHNILESFQSASGTIRLLIATIAFGMGIDCRGVHRVIHFGPSKNVESDVQETGRAGRDGHQIVAYVLYHGVMLNHIDALMKSFIKTGEC</sequence>
<dbReference type="SUPFAM" id="SSF52540">
    <property type="entry name" value="P-loop containing nucleoside triphosphate hydrolases"/>
    <property type="match status" value="1"/>
</dbReference>
<keyword evidence="12" id="KW-0378">Hydrolase</keyword>
<name>A0A2B4RKX5_STYPI</name>
<organism evidence="12 13">
    <name type="scientific">Stylophora pistillata</name>
    <name type="common">Smooth cauliflower coral</name>
    <dbReference type="NCBI Taxonomy" id="50429"/>
    <lineage>
        <taxon>Eukaryota</taxon>
        <taxon>Metazoa</taxon>
        <taxon>Cnidaria</taxon>
        <taxon>Anthozoa</taxon>
        <taxon>Hexacorallia</taxon>
        <taxon>Scleractinia</taxon>
        <taxon>Astrocoeniina</taxon>
        <taxon>Pocilloporidae</taxon>
        <taxon>Stylophora</taxon>
    </lineage>
</organism>
<comment type="similarity">
    <text evidence="1">Belongs to the helicase family. RecQ subfamily.</text>
</comment>
<evidence type="ECO:0000256" key="4">
    <source>
        <dbReference type="ARBA" id="ARBA00023125"/>
    </source>
</evidence>
<keyword evidence="5" id="KW-0413">Isomerase</keyword>
<dbReference type="GO" id="GO:0005524">
    <property type="term" value="F:ATP binding"/>
    <property type="evidence" value="ECO:0007669"/>
    <property type="project" value="UniProtKB-KW"/>
</dbReference>
<feature type="domain" description="Helicase ATP-binding" evidence="10">
    <location>
        <begin position="29"/>
        <end position="211"/>
    </location>
</feature>
<evidence type="ECO:0000256" key="2">
    <source>
        <dbReference type="ARBA" id="ARBA00022741"/>
    </source>
</evidence>
<evidence type="ECO:0000256" key="3">
    <source>
        <dbReference type="ARBA" id="ARBA00022840"/>
    </source>
</evidence>
<dbReference type="Pfam" id="PF00271">
    <property type="entry name" value="Helicase_C"/>
    <property type="match status" value="1"/>
</dbReference>
<dbReference type="GO" id="GO:0005694">
    <property type="term" value="C:chromosome"/>
    <property type="evidence" value="ECO:0007669"/>
    <property type="project" value="TreeGrafter"/>
</dbReference>